<dbReference type="Proteomes" id="UP001500469">
    <property type="component" value="Unassembled WGS sequence"/>
</dbReference>
<dbReference type="InterPro" id="IPR010496">
    <property type="entry name" value="AL/BT2_dom"/>
</dbReference>
<dbReference type="SUPFAM" id="SSF49899">
    <property type="entry name" value="Concanavalin A-like lectins/glucanases"/>
    <property type="match status" value="1"/>
</dbReference>
<dbReference type="InterPro" id="IPR013320">
    <property type="entry name" value="ConA-like_dom_sf"/>
</dbReference>
<reference evidence="4" key="1">
    <citation type="journal article" date="2019" name="Int. J. Syst. Evol. Microbiol.">
        <title>The Global Catalogue of Microorganisms (GCM) 10K type strain sequencing project: providing services to taxonomists for standard genome sequencing and annotation.</title>
        <authorList>
            <consortium name="The Broad Institute Genomics Platform"/>
            <consortium name="The Broad Institute Genome Sequencing Center for Infectious Disease"/>
            <person name="Wu L."/>
            <person name="Ma J."/>
        </authorList>
    </citation>
    <scope>NUCLEOTIDE SEQUENCE [LARGE SCALE GENOMIC DNA]</scope>
    <source>
        <strain evidence="4">JCM 16112</strain>
    </source>
</reference>
<dbReference type="EMBL" id="BAAAFI010000039">
    <property type="protein sequence ID" value="GAA0880066.1"/>
    <property type="molecule type" value="Genomic_DNA"/>
</dbReference>
<evidence type="ECO:0000313" key="3">
    <source>
        <dbReference type="EMBL" id="GAA0880066.1"/>
    </source>
</evidence>
<sequence>MNSRIFSLSLALILLSGISFAQDNALSKKEKKDGWKLLFNGENFEGWTSPKGDSPDSVWKIEDGVFSLQKKNNDKRMNIITTDKYGDFELVVDFKLTEAANSGIKYFYNNHDQSVELGLEYQIIDNDRHPDAKDENRRLAALYDMFEVSTVEKVNVGEWNHIRIVSKGSTVTHYLNGVEVLSFDRKSDAFETARAASKYSKAKPLFGSFDTGHILIQDHSDIVYFKNVKIKAN</sequence>
<evidence type="ECO:0000313" key="4">
    <source>
        <dbReference type="Proteomes" id="UP001500469"/>
    </source>
</evidence>
<keyword evidence="1" id="KW-0732">Signal</keyword>
<feature type="chain" id="PRO_5046492470" description="3-keto-alpha-glucoside-1,2-lyase/3-keto-2-hydroxy-glucal hydratase domain-containing protein" evidence="1">
    <location>
        <begin position="22"/>
        <end position="233"/>
    </location>
</feature>
<dbReference type="RefSeq" id="WP_343853080.1">
    <property type="nucleotide sequence ID" value="NZ_BAAAFI010000039.1"/>
</dbReference>
<comment type="caution">
    <text evidence="3">The sequence shown here is derived from an EMBL/GenBank/DDBJ whole genome shotgun (WGS) entry which is preliminary data.</text>
</comment>
<evidence type="ECO:0000256" key="1">
    <source>
        <dbReference type="SAM" id="SignalP"/>
    </source>
</evidence>
<organism evidence="3 4">
    <name type="scientific">Algoriphagus jejuensis</name>
    <dbReference type="NCBI Taxonomy" id="419934"/>
    <lineage>
        <taxon>Bacteria</taxon>
        <taxon>Pseudomonadati</taxon>
        <taxon>Bacteroidota</taxon>
        <taxon>Cytophagia</taxon>
        <taxon>Cytophagales</taxon>
        <taxon>Cyclobacteriaceae</taxon>
        <taxon>Algoriphagus</taxon>
    </lineage>
</organism>
<dbReference type="Gene3D" id="2.60.120.560">
    <property type="entry name" value="Exo-inulinase, domain 1"/>
    <property type="match status" value="1"/>
</dbReference>
<gene>
    <name evidence="3" type="ORF">GCM10009119_30360</name>
</gene>
<protein>
    <recommendedName>
        <fullName evidence="2">3-keto-alpha-glucoside-1,2-lyase/3-keto-2-hydroxy-glucal hydratase domain-containing protein</fullName>
    </recommendedName>
</protein>
<accession>A0ABP3YFD9</accession>
<evidence type="ECO:0000259" key="2">
    <source>
        <dbReference type="Pfam" id="PF06439"/>
    </source>
</evidence>
<proteinExistence type="predicted"/>
<keyword evidence="4" id="KW-1185">Reference proteome</keyword>
<name>A0ABP3YFD9_9BACT</name>
<feature type="domain" description="3-keto-alpha-glucoside-1,2-lyase/3-keto-2-hydroxy-glucal hydratase" evidence="2">
    <location>
        <begin position="34"/>
        <end position="231"/>
    </location>
</feature>
<feature type="signal peptide" evidence="1">
    <location>
        <begin position="1"/>
        <end position="21"/>
    </location>
</feature>
<dbReference type="Pfam" id="PF06439">
    <property type="entry name" value="3keto-disac_hyd"/>
    <property type="match status" value="1"/>
</dbReference>